<accession>V8QN28</accession>
<dbReference type="EMBL" id="AYXT01000014">
    <property type="protein sequence ID" value="ETF00399.1"/>
    <property type="molecule type" value="Genomic_DNA"/>
</dbReference>
<dbReference type="PROSITE" id="PS51257">
    <property type="entry name" value="PROKAR_LIPOPROTEIN"/>
    <property type="match status" value="1"/>
</dbReference>
<reference evidence="1 2" key="1">
    <citation type="journal article" date="2014" name="Genome Announc.">
        <title>Draft Genome Sequence of Advenella kashmirensis Strain W13003, a Polycyclic Aromatic Hydrocarbon-Degrading Bacterium.</title>
        <authorList>
            <person name="Wang X."/>
            <person name="Jin D."/>
            <person name="Zhou L."/>
            <person name="Wu L."/>
            <person name="An W."/>
            <person name="Zhao L."/>
        </authorList>
    </citation>
    <scope>NUCLEOTIDE SEQUENCE [LARGE SCALE GENOMIC DNA]</scope>
    <source>
        <strain evidence="1 2">W13003</strain>
    </source>
</reference>
<proteinExistence type="predicted"/>
<dbReference type="AlphaFoldDB" id="V8QN28"/>
<dbReference type="RefSeq" id="WP_024007272.1">
    <property type="nucleotide sequence ID" value="NZ_KI650983.1"/>
</dbReference>
<sequence>MPMRALTRYGFVLFLLTSAVGCGTSREEATSTASAPITKECSKRSSCIFKGSYESGERKFAEEEARRLNKAQTLRLTKSVRTVKVVSR</sequence>
<keyword evidence="2" id="KW-1185">Reference proteome</keyword>
<dbReference type="HOGENOM" id="CLU_189658_0_0_4"/>
<gene>
    <name evidence="1" type="ORF">W822_21800</name>
</gene>
<comment type="caution">
    <text evidence="1">The sequence shown here is derived from an EMBL/GenBank/DDBJ whole genome shotgun (WGS) entry which is preliminary data.</text>
</comment>
<protein>
    <recommendedName>
        <fullName evidence="3">Lipoprotein</fullName>
    </recommendedName>
</protein>
<organism evidence="1 2">
    <name type="scientific">Advenella kashmirensis W13003</name>
    <dbReference type="NCBI Taxonomy" id="1424334"/>
    <lineage>
        <taxon>Bacteria</taxon>
        <taxon>Pseudomonadati</taxon>
        <taxon>Pseudomonadota</taxon>
        <taxon>Betaproteobacteria</taxon>
        <taxon>Burkholderiales</taxon>
        <taxon>Alcaligenaceae</taxon>
    </lineage>
</organism>
<evidence type="ECO:0000313" key="1">
    <source>
        <dbReference type="EMBL" id="ETF00399.1"/>
    </source>
</evidence>
<evidence type="ECO:0008006" key="3">
    <source>
        <dbReference type="Google" id="ProtNLM"/>
    </source>
</evidence>
<dbReference type="Proteomes" id="UP000018733">
    <property type="component" value="Unassembled WGS sequence"/>
</dbReference>
<evidence type="ECO:0000313" key="2">
    <source>
        <dbReference type="Proteomes" id="UP000018733"/>
    </source>
</evidence>
<name>V8QN28_9BURK</name>